<proteinExistence type="predicted"/>
<gene>
    <name evidence="2" type="ORF">UFOVP1603_58</name>
    <name evidence="1" type="ORF">UFOVP833_29</name>
</gene>
<name>A0A6J5NZZ7_9CAUD</name>
<dbReference type="EMBL" id="LR797475">
    <property type="protein sequence ID" value="CAB4218853.1"/>
    <property type="molecule type" value="Genomic_DNA"/>
</dbReference>
<protein>
    <submittedName>
        <fullName evidence="1">Uncharacterized protein</fullName>
    </submittedName>
</protein>
<evidence type="ECO:0000313" key="2">
    <source>
        <dbReference type="EMBL" id="CAB4218853.1"/>
    </source>
</evidence>
<sequence>MSIGKELWIEEWNALYDEAIERGLSEKNAEAFADKGADHAHREKVADMIDHARLLRKEGRL</sequence>
<organism evidence="1">
    <name type="scientific">uncultured Caudovirales phage</name>
    <dbReference type="NCBI Taxonomy" id="2100421"/>
    <lineage>
        <taxon>Viruses</taxon>
        <taxon>Duplodnaviria</taxon>
        <taxon>Heunggongvirae</taxon>
        <taxon>Uroviricota</taxon>
        <taxon>Caudoviricetes</taxon>
        <taxon>Peduoviridae</taxon>
        <taxon>Maltschvirus</taxon>
        <taxon>Maltschvirus maltsch</taxon>
    </lineage>
</organism>
<accession>A0A6J5NZZ7</accession>
<dbReference type="EMBL" id="LR796770">
    <property type="protein sequence ID" value="CAB4165129.1"/>
    <property type="molecule type" value="Genomic_DNA"/>
</dbReference>
<reference evidence="1" key="1">
    <citation type="submission" date="2020-04" db="EMBL/GenBank/DDBJ databases">
        <authorList>
            <person name="Chiriac C."/>
            <person name="Salcher M."/>
            <person name="Ghai R."/>
            <person name="Kavagutti S V."/>
        </authorList>
    </citation>
    <scope>NUCLEOTIDE SEQUENCE</scope>
</reference>
<evidence type="ECO:0000313" key="1">
    <source>
        <dbReference type="EMBL" id="CAB4165129.1"/>
    </source>
</evidence>